<gene>
    <name evidence="1" type="ORF">KC01_LOCUS41172</name>
</gene>
<protein>
    <submittedName>
        <fullName evidence="1">Uncharacterized protein</fullName>
    </submittedName>
</protein>
<accession>A0AAV2MPF9</accession>
<sequence length="75" mass="8308">MSGQGEAAGRRVGALHLLVRKEGGEVCCQLCNGKANKAIPERKIEEKRFYFTKAKDPGHERVEACVLRVHSERGT</sequence>
<name>A0AAV2MPF9_KNICA</name>
<organism evidence="1 2">
    <name type="scientific">Knipowitschia caucasica</name>
    <name type="common">Caucasian dwarf goby</name>
    <name type="synonym">Pomatoschistus caucasicus</name>
    <dbReference type="NCBI Taxonomy" id="637954"/>
    <lineage>
        <taxon>Eukaryota</taxon>
        <taxon>Metazoa</taxon>
        <taxon>Chordata</taxon>
        <taxon>Craniata</taxon>
        <taxon>Vertebrata</taxon>
        <taxon>Euteleostomi</taxon>
        <taxon>Actinopterygii</taxon>
        <taxon>Neopterygii</taxon>
        <taxon>Teleostei</taxon>
        <taxon>Neoteleostei</taxon>
        <taxon>Acanthomorphata</taxon>
        <taxon>Gobiaria</taxon>
        <taxon>Gobiiformes</taxon>
        <taxon>Gobioidei</taxon>
        <taxon>Gobiidae</taxon>
        <taxon>Gobiinae</taxon>
        <taxon>Knipowitschia</taxon>
    </lineage>
</organism>
<evidence type="ECO:0000313" key="2">
    <source>
        <dbReference type="Proteomes" id="UP001497482"/>
    </source>
</evidence>
<dbReference type="EMBL" id="OZ035831">
    <property type="protein sequence ID" value="CAL1615178.1"/>
    <property type="molecule type" value="Genomic_DNA"/>
</dbReference>
<dbReference type="Proteomes" id="UP001497482">
    <property type="component" value="Chromosome 9"/>
</dbReference>
<dbReference type="AlphaFoldDB" id="A0AAV2MPF9"/>
<evidence type="ECO:0000313" key="1">
    <source>
        <dbReference type="EMBL" id="CAL1615178.1"/>
    </source>
</evidence>
<proteinExistence type="predicted"/>
<keyword evidence="2" id="KW-1185">Reference proteome</keyword>
<reference evidence="1 2" key="1">
    <citation type="submission" date="2024-04" db="EMBL/GenBank/DDBJ databases">
        <authorList>
            <person name="Waldvogel A.-M."/>
            <person name="Schoenle A."/>
        </authorList>
    </citation>
    <scope>NUCLEOTIDE SEQUENCE [LARGE SCALE GENOMIC DNA]</scope>
</reference>